<dbReference type="EMBL" id="ASHR01000035">
    <property type="protein sequence ID" value="ERG63265.1"/>
    <property type="molecule type" value="Genomic_DNA"/>
</dbReference>
<gene>
    <name evidence="2" type="ORF">L332_02205</name>
</gene>
<keyword evidence="1" id="KW-1133">Transmembrane helix</keyword>
<organism evidence="2 3">
    <name type="scientific">Agrococcus pavilionensis RW1</name>
    <dbReference type="NCBI Taxonomy" id="1330458"/>
    <lineage>
        <taxon>Bacteria</taxon>
        <taxon>Bacillati</taxon>
        <taxon>Actinomycetota</taxon>
        <taxon>Actinomycetes</taxon>
        <taxon>Micrococcales</taxon>
        <taxon>Microbacteriaceae</taxon>
        <taxon>Agrococcus</taxon>
    </lineage>
</organism>
<dbReference type="Proteomes" id="UP000016462">
    <property type="component" value="Unassembled WGS sequence"/>
</dbReference>
<accession>U1MRK4</accession>
<name>U1MRK4_9MICO</name>
<reference evidence="2 3" key="1">
    <citation type="journal article" date="2013" name="Genome Announc.">
        <title>First draft genome sequence from a member of the genus agrococcus, isolated from modern microbialites.</title>
        <authorList>
            <person name="White R.A.III."/>
            <person name="Grassa C.J."/>
            <person name="Suttle C.A."/>
        </authorList>
    </citation>
    <scope>NUCLEOTIDE SEQUENCE [LARGE SCALE GENOMIC DNA]</scope>
    <source>
        <strain evidence="2 3">RW1</strain>
    </source>
</reference>
<feature type="transmembrane region" description="Helical" evidence="1">
    <location>
        <begin position="39"/>
        <end position="59"/>
    </location>
</feature>
<proteinExistence type="predicted"/>
<evidence type="ECO:0000313" key="2">
    <source>
        <dbReference type="EMBL" id="ERG63265.1"/>
    </source>
</evidence>
<keyword evidence="3" id="KW-1185">Reference proteome</keyword>
<keyword evidence="1" id="KW-0472">Membrane</keyword>
<protein>
    <submittedName>
        <fullName evidence="2">Uncharacterized protein</fullName>
    </submittedName>
</protein>
<dbReference type="AlphaFoldDB" id="U1MRK4"/>
<evidence type="ECO:0000256" key="1">
    <source>
        <dbReference type="SAM" id="Phobius"/>
    </source>
</evidence>
<dbReference type="RefSeq" id="WP_021011506.1">
    <property type="nucleotide sequence ID" value="NZ_ASHR01000035.1"/>
</dbReference>
<keyword evidence="1" id="KW-0812">Transmembrane</keyword>
<sequence length="204" mass="21656">MTRRLVPLLIGALFTAVGAAVLAAMLAVPRRWALDVETLVLLVPAACFVVGALLVGFAVRGMLRDRRRRAMPLAAARPQPAAVSGEGRWALADVASELARRLADSPCAVHHAGAHIEVRWRVGSWGEERCELRDAGGGELEHADVIETPTAMLRQSGGSTVRVGAPGRAPASAGAREELDSLERLAVHDALDEALAVSGWRRRG</sequence>
<comment type="caution">
    <text evidence="2">The sequence shown here is derived from an EMBL/GenBank/DDBJ whole genome shotgun (WGS) entry which is preliminary data.</text>
</comment>
<evidence type="ECO:0000313" key="3">
    <source>
        <dbReference type="Proteomes" id="UP000016462"/>
    </source>
</evidence>
<dbReference type="OrthoDB" id="9846795at2"/>